<dbReference type="SUPFAM" id="SSF48600">
    <property type="entry name" value="Chorismate mutase II"/>
    <property type="match status" value="1"/>
</dbReference>
<dbReference type="Pfam" id="PF01817">
    <property type="entry name" value="CM_2"/>
    <property type="match status" value="1"/>
</dbReference>
<keyword evidence="9" id="KW-1185">Reference proteome</keyword>
<accession>A0A445JJA5</accession>
<evidence type="ECO:0000256" key="6">
    <source>
        <dbReference type="ARBA" id="ARBA00023235"/>
    </source>
</evidence>
<dbReference type="Proteomes" id="UP000289340">
    <property type="component" value="Chromosome 8"/>
</dbReference>
<keyword evidence="6 8" id="KW-0413">Isomerase</keyword>
<keyword evidence="4" id="KW-0028">Amino-acid biosynthesis</keyword>
<dbReference type="GO" id="GO:0005737">
    <property type="term" value="C:cytoplasm"/>
    <property type="evidence" value="ECO:0007669"/>
    <property type="project" value="TreeGrafter"/>
</dbReference>
<dbReference type="AlphaFoldDB" id="A0A445JJA5"/>
<dbReference type="GO" id="GO:0046417">
    <property type="term" value="P:chorismate metabolic process"/>
    <property type="evidence" value="ECO:0007669"/>
    <property type="project" value="InterPro"/>
</dbReference>
<comment type="caution">
    <text evidence="8">The sequence shown here is derived from an EMBL/GenBank/DDBJ whole genome shotgun (WGS) entry which is preliminary data.</text>
</comment>
<keyword evidence="5" id="KW-0057">Aromatic amino acid biosynthesis</keyword>
<evidence type="ECO:0000256" key="5">
    <source>
        <dbReference type="ARBA" id="ARBA00023141"/>
    </source>
</evidence>
<dbReference type="GO" id="GO:1901747">
    <property type="term" value="P:prephenate(2-) biosynthetic process"/>
    <property type="evidence" value="ECO:0007669"/>
    <property type="project" value="UniProtKB-ARBA"/>
</dbReference>
<dbReference type="InterPro" id="IPR037039">
    <property type="entry name" value="CM_AroQ_sf_eucaryotic"/>
</dbReference>
<dbReference type="UniPathway" id="UPA00120">
    <property type="reaction ID" value="UER00203"/>
</dbReference>
<proteinExistence type="predicted"/>
<dbReference type="InterPro" id="IPR008238">
    <property type="entry name" value="Chorismate_mutase_AroQ_euk"/>
</dbReference>
<evidence type="ECO:0000313" key="8">
    <source>
        <dbReference type="EMBL" id="RZB98562.1"/>
    </source>
</evidence>
<gene>
    <name evidence="8" type="ORF">D0Y65_021467</name>
</gene>
<evidence type="ECO:0000256" key="1">
    <source>
        <dbReference type="ARBA" id="ARBA00000824"/>
    </source>
</evidence>
<feature type="domain" description="Chorismate mutase" evidence="7">
    <location>
        <begin position="237"/>
        <end position="348"/>
    </location>
</feature>
<reference evidence="8 9" key="1">
    <citation type="submission" date="2018-09" db="EMBL/GenBank/DDBJ databases">
        <title>A high-quality reference genome of wild soybean provides a powerful tool to mine soybean genomes.</title>
        <authorList>
            <person name="Xie M."/>
            <person name="Chung C.Y.L."/>
            <person name="Li M.-W."/>
            <person name="Wong F.-L."/>
            <person name="Chan T.-F."/>
            <person name="Lam H.-M."/>
        </authorList>
    </citation>
    <scope>NUCLEOTIDE SEQUENCE [LARGE SCALE GENOMIC DNA]</scope>
    <source>
        <strain evidence="9">cv. W05</strain>
        <tissue evidence="8">Hypocotyl of etiolated seedlings</tissue>
    </source>
</reference>
<comment type="pathway">
    <text evidence="2">Metabolic intermediate biosynthesis; prephenate biosynthesis; prephenate from chorismate: step 1/1.</text>
</comment>
<dbReference type="Gene3D" id="1.10.590.10">
    <property type="entry name" value="Chorismate mutase, AroQ class superfamily, eukaryotic"/>
    <property type="match status" value="1"/>
</dbReference>
<dbReference type="FunFam" id="1.10.590.10:FF:000001">
    <property type="entry name" value="Chorismate mutase"/>
    <property type="match status" value="1"/>
</dbReference>
<name>A0A445JJA5_GLYSO</name>
<dbReference type="InterPro" id="IPR002701">
    <property type="entry name" value="CM_II_prokaryot"/>
</dbReference>
<organism evidence="8 9">
    <name type="scientific">Glycine soja</name>
    <name type="common">Wild soybean</name>
    <dbReference type="NCBI Taxonomy" id="3848"/>
    <lineage>
        <taxon>Eukaryota</taxon>
        <taxon>Viridiplantae</taxon>
        <taxon>Streptophyta</taxon>
        <taxon>Embryophyta</taxon>
        <taxon>Tracheophyta</taxon>
        <taxon>Spermatophyta</taxon>
        <taxon>Magnoliopsida</taxon>
        <taxon>eudicotyledons</taxon>
        <taxon>Gunneridae</taxon>
        <taxon>Pentapetalae</taxon>
        <taxon>rosids</taxon>
        <taxon>fabids</taxon>
        <taxon>Fabales</taxon>
        <taxon>Fabaceae</taxon>
        <taxon>Papilionoideae</taxon>
        <taxon>50 kb inversion clade</taxon>
        <taxon>NPAAA clade</taxon>
        <taxon>indigoferoid/millettioid clade</taxon>
        <taxon>Phaseoleae</taxon>
        <taxon>Glycine</taxon>
        <taxon>Glycine subgen. Soja</taxon>
    </lineage>
</organism>
<dbReference type="GO" id="GO:0004106">
    <property type="term" value="F:chorismate mutase activity"/>
    <property type="evidence" value="ECO:0007669"/>
    <property type="project" value="UniProtKB-EC"/>
</dbReference>
<dbReference type="PANTHER" id="PTHR21145:SF0">
    <property type="entry name" value="CHORISMATE MUTASE 1, CHLOROPLASTIC"/>
    <property type="match status" value="1"/>
</dbReference>
<dbReference type="GO" id="GO:0008652">
    <property type="term" value="P:amino acid biosynthetic process"/>
    <property type="evidence" value="ECO:0007669"/>
    <property type="project" value="UniProtKB-KW"/>
</dbReference>
<dbReference type="NCBIfam" id="TIGR01802">
    <property type="entry name" value="CM_pl-yst"/>
    <property type="match status" value="1"/>
</dbReference>
<dbReference type="GO" id="GO:0042803">
    <property type="term" value="F:protein homodimerization activity"/>
    <property type="evidence" value="ECO:0007669"/>
    <property type="project" value="UniProtKB-ARBA"/>
</dbReference>
<evidence type="ECO:0000259" key="7">
    <source>
        <dbReference type="Pfam" id="PF01817"/>
    </source>
</evidence>
<dbReference type="GO" id="GO:0009073">
    <property type="term" value="P:aromatic amino acid family biosynthetic process"/>
    <property type="evidence" value="ECO:0007669"/>
    <property type="project" value="UniProtKB-KW"/>
</dbReference>
<dbReference type="EMBL" id="QZWG01000008">
    <property type="protein sequence ID" value="RZB98562.1"/>
    <property type="molecule type" value="Genomic_DNA"/>
</dbReference>
<evidence type="ECO:0000256" key="3">
    <source>
        <dbReference type="ARBA" id="ARBA00012404"/>
    </source>
</evidence>
<dbReference type="PROSITE" id="PS51169">
    <property type="entry name" value="CHORISMATE_MUT_3"/>
    <property type="match status" value="1"/>
</dbReference>
<sequence>MSMKFSSSSVWSCKEIGYGDDGVIFTTSSNAKYPEKMFHISPNCKAEVLRATMSPPPFPLSGSSTKTHRACFPFNPISWNGKTLGLSLQAFPPSSSGHVPSEKSDDGSENLTLESIRRSLIRQEDSIIYSLLKRAQHLYNAKTYDPEDFSMDGFHGSLVEYLVRESEKLHAKVGRYMCPDEHPFFPHDLPESMLPCHYAQVLHHNADSININDQVWMMYFGDLIPRLAKEGDDGHYESTSICDIMCLQALSKRIHYGKFVAEAKFQANPDNYKDAILAQDKDRLMDMLTYPKVEEENMIRVEEKAKKFGLVVDLNAKKPRAEPLYIINPSVVSDLYGHWVMPLTKEVQVAYLLRRLD</sequence>
<protein>
    <recommendedName>
        <fullName evidence="3">chorismate mutase</fullName>
        <ecNumber evidence="3">5.4.99.5</ecNumber>
    </recommendedName>
</protein>
<dbReference type="Gramene" id="XM_028390739.1">
    <property type="protein sequence ID" value="XP_028246540.1"/>
    <property type="gene ID" value="LOC114423840"/>
</dbReference>
<evidence type="ECO:0000256" key="2">
    <source>
        <dbReference type="ARBA" id="ARBA00004817"/>
    </source>
</evidence>
<dbReference type="PANTHER" id="PTHR21145">
    <property type="entry name" value="CHORISMATE MUTASE"/>
    <property type="match status" value="1"/>
</dbReference>
<evidence type="ECO:0000313" key="9">
    <source>
        <dbReference type="Proteomes" id="UP000289340"/>
    </source>
</evidence>
<dbReference type="EC" id="5.4.99.5" evidence="3"/>
<comment type="catalytic activity">
    <reaction evidence="1">
        <text>chorismate = prephenate</text>
        <dbReference type="Rhea" id="RHEA:13897"/>
        <dbReference type="ChEBI" id="CHEBI:29748"/>
        <dbReference type="ChEBI" id="CHEBI:29934"/>
        <dbReference type="EC" id="5.4.99.5"/>
    </reaction>
</comment>
<dbReference type="InterPro" id="IPR036263">
    <property type="entry name" value="Chorismate_II_sf"/>
</dbReference>
<evidence type="ECO:0000256" key="4">
    <source>
        <dbReference type="ARBA" id="ARBA00022605"/>
    </source>
</evidence>